<dbReference type="Proteomes" id="UP000823736">
    <property type="component" value="Unassembled WGS sequence"/>
</dbReference>
<sequence>MSLRDRLAGLRRLFARAFNQEELDLTEGGIGKPLFVLAIPIVITNLFQTAYNLADTFWVGRYSTDALAAISFAFPMVFLLISIGLGLSVAGSVMVAQNIGAGDEREAEYAASQTISFAVVSSLILGGVGYLVVDWLMAIYGASPSVKPLAVNYMEVISLGLVFMFGFIMFISLMRGAGDTVTPMVVMFVSVVINILLDPFLIFGFVDNPLFSIVGMSGLEQQLFQLTGYTGDGLRGAAIATIFARALAFFIGIGIMLRGNQGVKIRVADMAPDLDFARRILKIGVPASVEGVGRALSVNLLLIVVGLFATPVVSAYGIGTRVLSVVFMPAIAMARSVETMSGQNIGADKPDRAAATTAFAGKASLLILSAVGVIAFVFAEPIVSVFVGADQENAARVVEVGAQFMRFVAPTFGFMGIMRAYNGSFRGAGKTATAAVISVGTLMVFRLPIAWLGSQTFSLGPNGLWLSFAASNVFGAALAYAWYQRGTWREVDLDRTPGPAPGDD</sequence>
<feature type="transmembrane region" description="Helical" evidence="7">
    <location>
        <begin position="291"/>
        <end position="309"/>
    </location>
</feature>
<comment type="caution">
    <text evidence="8">The sequence shown here is derived from an EMBL/GenBank/DDBJ whole genome shotgun (WGS) entry which is preliminary data.</text>
</comment>
<keyword evidence="9" id="KW-1185">Reference proteome</keyword>
<accession>A0A8T4GUE2</accession>
<dbReference type="CDD" id="cd13142">
    <property type="entry name" value="MATE_like_12"/>
    <property type="match status" value="1"/>
</dbReference>
<dbReference type="InterPro" id="IPR048279">
    <property type="entry name" value="MdtK-like"/>
</dbReference>
<keyword evidence="2" id="KW-0813">Transport</keyword>
<evidence type="ECO:0000256" key="5">
    <source>
        <dbReference type="ARBA" id="ARBA00022989"/>
    </source>
</evidence>
<protein>
    <submittedName>
        <fullName evidence="8">Putative MATE family efflux protein</fullName>
    </submittedName>
</protein>
<feature type="transmembrane region" description="Helical" evidence="7">
    <location>
        <begin position="34"/>
        <end position="54"/>
    </location>
</feature>
<feature type="transmembrane region" description="Helical" evidence="7">
    <location>
        <begin position="66"/>
        <end position="95"/>
    </location>
</feature>
<keyword evidence="5 7" id="KW-1133">Transmembrane helix</keyword>
<evidence type="ECO:0000256" key="4">
    <source>
        <dbReference type="ARBA" id="ARBA00022692"/>
    </source>
</evidence>
<dbReference type="PANTHER" id="PTHR43549">
    <property type="entry name" value="MULTIDRUG RESISTANCE PROTEIN YPNP-RELATED"/>
    <property type="match status" value="1"/>
</dbReference>
<name>A0A8T4GUE2_9EURY</name>
<dbReference type="InterPro" id="IPR052031">
    <property type="entry name" value="Membrane_Transporter-Flippase"/>
</dbReference>
<dbReference type="Pfam" id="PF01554">
    <property type="entry name" value="MatE"/>
    <property type="match status" value="2"/>
</dbReference>
<keyword evidence="4 7" id="KW-0812">Transmembrane</keyword>
<feature type="transmembrane region" description="Helical" evidence="7">
    <location>
        <begin position="185"/>
        <end position="206"/>
    </location>
</feature>
<feature type="transmembrane region" description="Helical" evidence="7">
    <location>
        <begin position="236"/>
        <end position="257"/>
    </location>
</feature>
<feature type="transmembrane region" description="Helical" evidence="7">
    <location>
        <begin position="433"/>
        <end position="452"/>
    </location>
</feature>
<dbReference type="PANTHER" id="PTHR43549:SF2">
    <property type="entry name" value="MULTIDRUG RESISTANCE PROTEIN NORM-RELATED"/>
    <property type="match status" value="1"/>
</dbReference>
<dbReference type="OrthoDB" id="214119at2157"/>
<feature type="transmembrane region" description="Helical" evidence="7">
    <location>
        <begin position="365"/>
        <end position="389"/>
    </location>
</feature>
<dbReference type="PIRSF" id="PIRSF006603">
    <property type="entry name" value="DinF"/>
    <property type="match status" value="1"/>
</dbReference>
<feature type="transmembrane region" description="Helical" evidence="7">
    <location>
        <begin position="464"/>
        <end position="483"/>
    </location>
</feature>
<organism evidence="8 9">
    <name type="scientific">Halolamina salifodinae</name>
    <dbReference type="NCBI Taxonomy" id="1202767"/>
    <lineage>
        <taxon>Archaea</taxon>
        <taxon>Methanobacteriati</taxon>
        <taxon>Methanobacteriota</taxon>
        <taxon>Stenosarchaea group</taxon>
        <taxon>Halobacteria</taxon>
        <taxon>Halobacteriales</taxon>
        <taxon>Haloferacaceae</taxon>
    </lineage>
</organism>
<evidence type="ECO:0000256" key="1">
    <source>
        <dbReference type="ARBA" id="ARBA00004651"/>
    </source>
</evidence>
<dbReference type="NCBIfam" id="TIGR00797">
    <property type="entry name" value="matE"/>
    <property type="match status" value="1"/>
</dbReference>
<dbReference type="GO" id="GO:0042910">
    <property type="term" value="F:xenobiotic transmembrane transporter activity"/>
    <property type="evidence" value="ECO:0007669"/>
    <property type="project" value="InterPro"/>
</dbReference>
<comment type="subcellular location">
    <subcellularLocation>
        <location evidence="1">Cell membrane</location>
        <topology evidence="1">Multi-pass membrane protein</topology>
    </subcellularLocation>
</comment>
<reference evidence="8" key="1">
    <citation type="submission" date="2021-03" db="EMBL/GenBank/DDBJ databases">
        <title>Genomic Encyclopedia of Type Strains, Phase IV (KMG-IV): sequencing the most valuable type-strain genomes for metagenomic binning, comparative biology and taxonomic classification.</title>
        <authorList>
            <person name="Goeker M."/>
        </authorList>
    </citation>
    <scope>NUCLEOTIDE SEQUENCE</scope>
    <source>
        <strain evidence="8">DSM 26232</strain>
    </source>
</reference>
<dbReference type="GO" id="GO:0005886">
    <property type="term" value="C:plasma membrane"/>
    <property type="evidence" value="ECO:0007669"/>
    <property type="project" value="UniProtKB-SubCell"/>
</dbReference>
<feature type="transmembrane region" description="Helical" evidence="7">
    <location>
        <begin position="115"/>
        <end position="133"/>
    </location>
</feature>
<dbReference type="AlphaFoldDB" id="A0A8T4GUE2"/>
<evidence type="ECO:0000256" key="7">
    <source>
        <dbReference type="SAM" id="Phobius"/>
    </source>
</evidence>
<dbReference type="InterPro" id="IPR002528">
    <property type="entry name" value="MATE_fam"/>
</dbReference>
<dbReference type="GO" id="GO:0015297">
    <property type="term" value="F:antiporter activity"/>
    <property type="evidence" value="ECO:0007669"/>
    <property type="project" value="InterPro"/>
</dbReference>
<proteinExistence type="predicted"/>
<dbReference type="RefSeq" id="WP_209490948.1">
    <property type="nucleotide sequence ID" value="NZ_JAGGLC010000002.1"/>
</dbReference>
<evidence type="ECO:0000313" key="9">
    <source>
        <dbReference type="Proteomes" id="UP000823736"/>
    </source>
</evidence>
<dbReference type="EMBL" id="JAGGLC010000002">
    <property type="protein sequence ID" value="MBP1986657.1"/>
    <property type="molecule type" value="Genomic_DNA"/>
</dbReference>
<evidence type="ECO:0000313" key="8">
    <source>
        <dbReference type="EMBL" id="MBP1986657.1"/>
    </source>
</evidence>
<feature type="transmembrane region" description="Helical" evidence="7">
    <location>
        <begin position="153"/>
        <end position="173"/>
    </location>
</feature>
<evidence type="ECO:0000256" key="2">
    <source>
        <dbReference type="ARBA" id="ARBA00022448"/>
    </source>
</evidence>
<evidence type="ECO:0000256" key="6">
    <source>
        <dbReference type="ARBA" id="ARBA00023136"/>
    </source>
</evidence>
<evidence type="ECO:0000256" key="3">
    <source>
        <dbReference type="ARBA" id="ARBA00022475"/>
    </source>
</evidence>
<keyword evidence="3" id="KW-1003">Cell membrane</keyword>
<keyword evidence="6 7" id="KW-0472">Membrane</keyword>
<gene>
    <name evidence="8" type="ORF">J2753_001151</name>
</gene>